<evidence type="ECO:0000256" key="2">
    <source>
        <dbReference type="ARBA" id="ARBA00004173"/>
    </source>
</evidence>
<dbReference type="OrthoDB" id="7786253at2759"/>
<dbReference type="GO" id="GO:0071949">
    <property type="term" value="F:FAD binding"/>
    <property type="evidence" value="ECO:0007669"/>
    <property type="project" value="InterPro"/>
</dbReference>
<dbReference type="STRING" id="1806994.A0A507C1N9"/>
<evidence type="ECO:0000256" key="7">
    <source>
        <dbReference type="ARBA" id="ARBA00023002"/>
    </source>
</evidence>
<dbReference type="Pfam" id="PF01565">
    <property type="entry name" value="FAD_binding_4"/>
    <property type="match status" value="1"/>
</dbReference>
<evidence type="ECO:0000256" key="6">
    <source>
        <dbReference type="ARBA" id="ARBA00022946"/>
    </source>
</evidence>
<evidence type="ECO:0000256" key="3">
    <source>
        <dbReference type="ARBA" id="ARBA00008000"/>
    </source>
</evidence>
<dbReference type="InterPro" id="IPR016164">
    <property type="entry name" value="FAD-linked_Oxase-like_C"/>
</dbReference>
<keyword evidence="6" id="KW-0809">Transit peptide</keyword>
<dbReference type="SUPFAM" id="SSF56176">
    <property type="entry name" value="FAD-binding/transporter-associated domain-like"/>
    <property type="match status" value="1"/>
</dbReference>
<protein>
    <recommendedName>
        <fullName evidence="9">D-lactate dehydrogenase (cytochrome)</fullName>
        <ecNumber evidence="9">1.1.2.4</ecNumber>
    </recommendedName>
</protein>
<organism evidence="13 14">
    <name type="scientific">Synchytrium microbalum</name>
    <dbReference type="NCBI Taxonomy" id="1806994"/>
    <lineage>
        <taxon>Eukaryota</taxon>
        <taxon>Fungi</taxon>
        <taxon>Fungi incertae sedis</taxon>
        <taxon>Chytridiomycota</taxon>
        <taxon>Chytridiomycota incertae sedis</taxon>
        <taxon>Chytridiomycetes</taxon>
        <taxon>Synchytriales</taxon>
        <taxon>Synchytriaceae</taxon>
        <taxon>Synchytrium</taxon>
    </lineage>
</organism>
<dbReference type="EC" id="1.1.2.4" evidence="9"/>
<reference evidence="13 14" key="1">
    <citation type="journal article" date="2019" name="Sci. Rep.">
        <title>Comparative genomics of chytrid fungi reveal insights into the obligate biotrophic and pathogenic lifestyle of Synchytrium endobioticum.</title>
        <authorList>
            <person name="van de Vossenberg B.T.L.H."/>
            <person name="Warris S."/>
            <person name="Nguyen H.D.T."/>
            <person name="van Gent-Pelzer M.P.E."/>
            <person name="Joly D.L."/>
            <person name="van de Geest H.C."/>
            <person name="Bonants P.J.M."/>
            <person name="Smith D.S."/>
            <person name="Levesque C.A."/>
            <person name="van der Lee T.A.J."/>
        </authorList>
    </citation>
    <scope>NUCLEOTIDE SEQUENCE [LARGE SCALE GENOMIC DNA]</scope>
    <source>
        <strain evidence="13 14">JEL517</strain>
    </source>
</reference>
<sequence length="573" mass="62345">MRRATQLLISASVPKYVPRTSIAGHALRLASRNRHASTGSNINTQPPPPPASQNVGISILQMTLSLILGAAGGSLLLYQNRDTIFAGMKSNADFSKPKVYGGRREFDAALEKIKKIVPHDDIDLDEHQLKDHGESKWSYHNLGLPDVVVSPTTIDQVSQIIKIASEYRIPVIPYGGGTSLEGHYTAPQGGICLDMVHFDKIELHEEDMDVVVGPGVGWEYLNEVLKPSGVFFPTDPGPGAKIGGMIAVGCSGTNAVRYGTVRDWVLSLTVVMPDGSIVVTRPRVRKTSAGYNLNQLMIGSEGTLGVIVEATLKLAALPKETSIAVCDFPDIRSAANVVADVVRSGLQIGAIEILDDVMMKCINHANPRISQPERPTLYFKFSGQSKVQVDNDVKFVNDIAKKYSGGKFRFAKNEKEKADLWEGRKNALWSTVAMQPERSVWTTDVVVPVSKLPTLMEQTQADLKTSFLLAPMVGHAGDGNFHLIIMFDPKIPKEVEEATRINNNVVGRALQLGGSCTGEHGVGIGKKKYLTKELGAETLKVMWQLKETLDPYGIMNPGKVLPGLNGDADHHHH</sequence>
<comment type="caution">
    <text evidence="13">The sequence shown here is derived from an EMBL/GenBank/DDBJ whole genome shotgun (WGS) entry which is preliminary data.</text>
</comment>
<gene>
    <name evidence="13" type="ORF">SmJEL517_g04800</name>
</gene>
<dbReference type="InterPro" id="IPR016166">
    <property type="entry name" value="FAD-bd_PCMH"/>
</dbReference>
<dbReference type="PROSITE" id="PS51387">
    <property type="entry name" value="FAD_PCMH"/>
    <property type="match status" value="1"/>
</dbReference>
<dbReference type="GeneID" id="42006025"/>
<keyword evidence="5" id="KW-0274">FAD</keyword>
<comment type="catalytic activity">
    <reaction evidence="10">
        <text>(R)-lactate + 2 Fe(III)-[cytochrome c] = 2 Fe(II)-[cytochrome c] + pyruvate + 2 H(+)</text>
        <dbReference type="Rhea" id="RHEA:13521"/>
        <dbReference type="Rhea" id="RHEA-COMP:10350"/>
        <dbReference type="Rhea" id="RHEA-COMP:14399"/>
        <dbReference type="ChEBI" id="CHEBI:15361"/>
        <dbReference type="ChEBI" id="CHEBI:15378"/>
        <dbReference type="ChEBI" id="CHEBI:16004"/>
        <dbReference type="ChEBI" id="CHEBI:29033"/>
        <dbReference type="ChEBI" id="CHEBI:29034"/>
        <dbReference type="EC" id="1.1.2.4"/>
    </reaction>
</comment>
<dbReference type="FunFam" id="3.30.465.10:FF:000014">
    <property type="entry name" value="D-lactate dehydrogenase (Cytochrome), putative"/>
    <property type="match status" value="1"/>
</dbReference>
<dbReference type="Gene3D" id="3.30.70.2740">
    <property type="match status" value="1"/>
</dbReference>
<dbReference type="InterPro" id="IPR016171">
    <property type="entry name" value="Vanillyl_alc_oxidase_C-sub2"/>
</dbReference>
<dbReference type="InterPro" id="IPR006094">
    <property type="entry name" value="Oxid_FAD_bind_N"/>
</dbReference>
<dbReference type="InterPro" id="IPR036318">
    <property type="entry name" value="FAD-bd_PCMH-like_sf"/>
</dbReference>
<name>A0A507C1N9_9FUNG</name>
<keyword evidence="4" id="KW-0285">Flavoprotein</keyword>
<dbReference type="InterPro" id="IPR016169">
    <property type="entry name" value="FAD-bd_PCMH_sub2"/>
</dbReference>
<evidence type="ECO:0000256" key="9">
    <source>
        <dbReference type="ARBA" id="ARBA00038897"/>
    </source>
</evidence>
<evidence type="ECO:0000313" key="13">
    <source>
        <dbReference type="EMBL" id="TPX31994.1"/>
    </source>
</evidence>
<dbReference type="GO" id="GO:0008720">
    <property type="term" value="F:D-lactate dehydrogenase (NAD+) activity"/>
    <property type="evidence" value="ECO:0007669"/>
    <property type="project" value="TreeGrafter"/>
</dbReference>
<dbReference type="Proteomes" id="UP000319731">
    <property type="component" value="Unassembled WGS sequence"/>
</dbReference>
<dbReference type="FunFam" id="3.30.70.2740:FF:000001">
    <property type="entry name" value="D-lactate dehydrogenase mitochondrial"/>
    <property type="match status" value="1"/>
</dbReference>
<proteinExistence type="inferred from homology"/>
<dbReference type="PANTHER" id="PTHR11748:SF111">
    <property type="entry name" value="D-LACTATE DEHYDROGENASE, MITOCHONDRIAL-RELATED"/>
    <property type="match status" value="1"/>
</dbReference>
<dbReference type="EMBL" id="QEAO01000036">
    <property type="protein sequence ID" value="TPX31994.1"/>
    <property type="molecule type" value="Genomic_DNA"/>
</dbReference>
<dbReference type="Gene3D" id="3.30.465.10">
    <property type="match status" value="1"/>
</dbReference>
<feature type="domain" description="FAD-binding PCMH-type" evidence="12">
    <location>
        <begin position="141"/>
        <end position="317"/>
    </location>
</feature>
<evidence type="ECO:0000259" key="12">
    <source>
        <dbReference type="PROSITE" id="PS51387"/>
    </source>
</evidence>
<comment type="similarity">
    <text evidence="3">Belongs to the FAD-binding oxidoreductase/transferase type 4 family.</text>
</comment>
<dbReference type="SUPFAM" id="SSF55103">
    <property type="entry name" value="FAD-linked oxidases, C-terminal domain"/>
    <property type="match status" value="1"/>
</dbReference>
<dbReference type="RefSeq" id="XP_031023290.1">
    <property type="nucleotide sequence ID" value="XM_031170728.1"/>
</dbReference>
<comment type="subcellular location">
    <subcellularLocation>
        <location evidence="2">Mitochondrion</location>
    </subcellularLocation>
</comment>
<dbReference type="GO" id="GO:0005739">
    <property type="term" value="C:mitochondrion"/>
    <property type="evidence" value="ECO:0007669"/>
    <property type="project" value="UniProtKB-SubCell"/>
</dbReference>
<evidence type="ECO:0000313" key="14">
    <source>
        <dbReference type="Proteomes" id="UP000319731"/>
    </source>
</evidence>
<evidence type="ECO:0000256" key="4">
    <source>
        <dbReference type="ARBA" id="ARBA00022630"/>
    </source>
</evidence>
<dbReference type="AlphaFoldDB" id="A0A507C1N9"/>
<evidence type="ECO:0000256" key="11">
    <source>
        <dbReference type="SAM" id="MobiDB-lite"/>
    </source>
</evidence>
<keyword evidence="7" id="KW-0560">Oxidoreductase</keyword>
<evidence type="ECO:0000256" key="10">
    <source>
        <dbReference type="ARBA" id="ARBA00051436"/>
    </source>
</evidence>
<dbReference type="Gene3D" id="1.10.45.10">
    <property type="entry name" value="Vanillyl-alcohol Oxidase, Chain A, domain 4"/>
    <property type="match status" value="1"/>
</dbReference>
<keyword evidence="14" id="KW-1185">Reference proteome</keyword>
<dbReference type="FunFam" id="1.10.45.10:FF:000001">
    <property type="entry name" value="D-lactate dehydrogenase mitochondrial"/>
    <property type="match status" value="1"/>
</dbReference>
<dbReference type="InterPro" id="IPR004113">
    <property type="entry name" value="FAD-bd_oxidored_4_C"/>
</dbReference>
<feature type="region of interest" description="Disordered" evidence="11">
    <location>
        <begin position="33"/>
        <end position="54"/>
    </location>
</feature>
<evidence type="ECO:0000256" key="5">
    <source>
        <dbReference type="ARBA" id="ARBA00022827"/>
    </source>
</evidence>
<dbReference type="GO" id="GO:0004458">
    <property type="term" value="F:D-lactate dehydrogenase (cytochrome) activity"/>
    <property type="evidence" value="ECO:0007669"/>
    <property type="project" value="UniProtKB-EC"/>
</dbReference>
<dbReference type="PANTHER" id="PTHR11748">
    <property type="entry name" value="D-LACTATE DEHYDROGENASE"/>
    <property type="match status" value="1"/>
</dbReference>
<evidence type="ECO:0000256" key="8">
    <source>
        <dbReference type="ARBA" id="ARBA00023128"/>
    </source>
</evidence>
<keyword evidence="8" id="KW-0496">Mitochondrion</keyword>
<dbReference type="Pfam" id="PF02913">
    <property type="entry name" value="FAD-oxidase_C"/>
    <property type="match status" value="1"/>
</dbReference>
<accession>A0A507C1N9</accession>
<evidence type="ECO:0000256" key="1">
    <source>
        <dbReference type="ARBA" id="ARBA00001974"/>
    </source>
</evidence>
<dbReference type="GO" id="GO:1903457">
    <property type="term" value="P:lactate catabolic process"/>
    <property type="evidence" value="ECO:0007669"/>
    <property type="project" value="TreeGrafter"/>
</dbReference>
<comment type="cofactor">
    <cofactor evidence="1">
        <name>FAD</name>
        <dbReference type="ChEBI" id="CHEBI:57692"/>
    </cofactor>
</comment>